<organism evidence="1 2">
    <name type="scientific">Astyanax mexicanus</name>
    <name type="common">Blind cave fish</name>
    <name type="synonym">Astyanax fasciatus mexicanus</name>
    <dbReference type="NCBI Taxonomy" id="7994"/>
    <lineage>
        <taxon>Eukaryota</taxon>
        <taxon>Metazoa</taxon>
        <taxon>Chordata</taxon>
        <taxon>Craniata</taxon>
        <taxon>Vertebrata</taxon>
        <taxon>Euteleostomi</taxon>
        <taxon>Actinopterygii</taxon>
        <taxon>Neopterygii</taxon>
        <taxon>Teleostei</taxon>
        <taxon>Ostariophysi</taxon>
        <taxon>Characiformes</taxon>
        <taxon>Characoidei</taxon>
        <taxon>Acestrorhamphidae</taxon>
        <taxon>Acestrorhamphinae</taxon>
        <taxon>Astyanax</taxon>
    </lineage>
</organism>
<proteinExistence type="predicted"/>
<dbReference type="AlphaFoldDB" id="A0A3B1JRT5"/>
<dbReference type="Proteomes" id="UP000018467">
    <property type="component" value="Unassembled WGS sequence"/>
</dbReference>
<reference evidence="1" key="3">
    <citation type="submission" date="2025-08" db="UniProtKB">
        <authorList>
            <consortium name="Ensembl"/>
        </authorList>
    </citation>
    <scope>IDENTIFICATION</scope>
</reference>
<reference evidence="2" key="1">
    <citation type="submission" date="2013-03" db="EMBL/GenBank/DDBJ databases">
        <authorList>
            <person name="Jeffery W."/>
            <person name="Warren W."/>
            <person name="Wilson R.K."/>
        </authorList>
    </citation>
    <scope>NUCLEOTIDE SEQUENCE</scope>
    <source>
        <strain evidence="2">female</strain>
    </source>
</reference>
<reference evidence="2" key="2">
    <citation type="journal article" date="2014" name="Nat. Commun.">
        <title>The cavefish genome reveals candidate genes for eye loss.</title>
        <authorList>
            <person name="McGaugh S.E."/>
            <person name="Gross J.B."/>
            <person name="Aken B."/>
            <person name="Blin M."/>
            <person name="Borowsky R."/>
            <person name="Chalopin D."/>
            <person name="Hinaux H."/>
            <person name="Jeffery W.R."/>
            <person name="Keene A."/>
            <person name="Ma L."/>
            <person name="Minx P."/>
            <person name="Murphy D."/>
            <person name="O'Quin K.E."/>
            <person name="Retaux S."/>
            <person name="Rohner N."/>
            <person name="Searle S.M."/>
            <person name="Stahl B.A."/>
            <person name="Tabin C."/>
            <person name="Volff J.N."/>
            <person name="Yoshizawa M."/>
            <person name="Warren W.C."/>
        </authorList>
    </citation>
    <scope>NUCLEOTIDE SEQUENCE [LARGE SCALE GENOMIC DNA]</scope>
    <source>
        <strain evidence="2">female</strain>
    </source>
</reference>
<dbReference type="Bgee" id="ENSAMXG00000033282">
    <property type="expression patterns" value="Expressed in bone element and 7 other cell types or tissues"/>
</dbReference>
<dbReference type="Ensembl" id="ENSAMXT00000041987.1">
    <property type="protein sequence ID" value="ENSAMXP00000044451.1"/>
    <property type="gene ID" value="ENSAMXG00000033282.1"/>
</dbReference>
<sequence length="118" mass="13075">MSEYTYSRTNRANSTIGSRLSSLSLRSGWLKCWPKNVPFGASLVYTASFPQGYALSATHSVSLHARKSRSSWESTSTLQKKQKRRQVEITRCFFMDCVKSTSISNTLSSKPPVGSSAV</sequence>
<evidence type="ECO:0000313" key="2">
    <source>
        <dbReference type="Proteomes" id="UP000018467"/>
    </source>
</evidence>
<keyword evidence="2" id="KW-1185">Reference proteome</keyword>
<name>A0A3B1JRT5_ASTMX</name>
<reference evidence="1" key="4">
    <citation type="submission" date="2025-09" db="UniProtKB">
        <authorList>
            <consortium name="Ensembl"/>
        </authorList>
    </citation>
    <scope>IDENTIFICATION</scope>
</reference>
<protein>
    <submittedName>
        <fullName evidence="1">Uncharacterized protein</fullName>
    </submittedName>
</protein>
<evidence type="ECO:0000313" key="1">
    <source>
        <dbReference type="Ensembl" id="ENSAMXP00000044451.1"/>
    </source>
</evidence>
<accession>A0A3B1JRT5</accession>
<dbReference type="InParanoid" id="A0A3B1JRT5"/>